<organism evidence="2 3">
    <name type="scientific">Paenibacillus suaedae</name>
    <dbReference type="NCBI Taxonomy" id="3077233"/>
    <lineage>
        <taxon>Bacteria</taxon>
        <taxon>Bacillati</taxon>
        <taxon>Bacillota</taxon>
        <taxon>Bacilli</taxon>
        <taxon>Bacillales</taxon>
        <taxon>Paenibacillaceae</taxon>
        <taxon>Paenibacillus</taxon>
    </lineage>
</organism>
<proteinExistence type="predicted"/>
<dbReference type="InterPro" id="IPR016181">
    <property type="entry name" value="Acyl_CoA_acyltransferase"/>
</dbReference>
<dbReference type="Proteomes" id="UP001250538">
    <property type="component" value="Unassembled WGS sequence"/>
</dbReference>
<evidence type="ECO:0000313" key="2">
    <source>
        <dbReference type="EMBL" id="MDT8979107.1"/>
    </source>
</evidence>
<dbReference type="Gene3D" id="3.40.630.30">
    <property type="match status" value="1"/>
</dbReference>
<accession>A0AAJ2N5V9</accession>
<sequence>MILETERLQLRQMNQADYPDLCEILQDEEVMYAYDRKFEDADVQAWLDRQNAHYQEYGFGLWDLGMAVIKEFVKPYQIGDMLHYLYAVKK</sequence>
<dbReference type="InterPro" id="IPR000182">
    <property type="entry name" value="GNAT_dom"/>
</dbReference>
<protein>
    <submittedName>
        <fullName evidence="2">GNAT family N-acetyltransferase</fullName>
    </submittedName>
</protein>
<feature type="domain" description="N-acetyltransferase" evidence="1">
    <location>
        <begin position="7"/>
        <end position="63"/>
    </location>
</feature>
<name>A0AAJ2N5V9_9BACL</name>
<dbReference type="GO" id="GO:0016747">
    <property type="term" value="F:acyltransferase activity, transferring groups other than amino-acyl groups"/>
    <property type="evidence" value="ECO:0007669"/>
    <property type="project" value="InterPro"/>
</dbReference>
<keyword evidence="3" id="KW-1185">Reference proteome</keyword>
<dbReference type="RefSeq" id="WP_315746858.1">
    <property type="nucleotide sequence ID" value="NZ_JAVYAA010000006.1"/>
</dbReference>
<dbReference type="Pfam" id="PF13302">
    <property type="entry name" value="Acetyltransf_3"/>
    <property type="match status" value="1"/>
</dbReference>
<comment type="caution">
    <text evidence="2">The sequence shown here is derived from an EMBL/GenBank/DDBJ whole genome shotgun (WGS) entry which is preliminary data.</text>
</comment>
<evidence type="ECO:0000259" key="1">
    <source>
        <dbReference type="Pfam" id="PF13302"/>
    </source>
</evidence>
<evidence type="ECO:0000313" key="3">
    <source>
        <dbReference type="Proteomes" id="UP001250538"/>
    </source>
</evidence>
<dbReference type="AlphaFoldDB" id="A0AAJ2N5V9"/>
<dbReference type="SUPFAM" id="SSF55729">
    <property type="entry name" value="Acyl-CoA N-acyltransferases (Nat)"/>
    <property type="match status" value="1"/>
</dbReference>
<gene>
    <name evidence="2" type="ORF">RQP50_22975</name>
</gene>
<dbReference type="EMBL" id="JAVYAA010000006">
    <property type="protein sequence ID" value="MDT8979107.1"/>
    <property type="molecule type" value="Genomic_DNA"/>
</dbReference>
<reference evidence="3" key="1">
    <citation type="submission" date="2023-09" db="EMBL/GenBank/DDBJ databases">
        <title>Paenibacillus sp. chi10 Genome sequencing and assembly.</title>
        <authorList>
            <person name="Kim I."/>
        </authorList>
    </citation>
    <scope>NUCLEOTIDE SEQUENCE [LARGE SCALE GENOMIC DNA]</scope>
    <source>
        <strain evidence="3">chi10</strain>
    </source>
</reference>